<feature type="non-terminal residue" evidence="2">
    <location>
        <position position="1"/>
    </location>
</feature>
<reference evidence="2 3" key="1">
    <citation type="journal article" date="2015" name="Int. J. Syst. Evol. Microbiol.">
        <title>Carboxylicivirga linearis sp. nov., isolated from a sea cucumber culture pond.</title>
        <authorList>
            <person name="Wang F.Q."/>
            <person name="Zhou Y.X."/>
            <person name="Lin X.Z."/>
            <person name="Chen G.J."/>
            <person name="Du Z.J."/>
        </authorList>
    </citation>
    <scope>NUCLEOTIDE SEQUENCE [LARGE SCALE GENOMIC DNA]</scope>
    <source>
        <strain evidence="2 3">FB218</strain>
    </source>
</reference>
<dbReference type="Proteomes" id="UP000708576">
    <property type="component" value="Unassembled WGS sequence"/>
</dbReference>
<dbReference type="InterPro" id="IPR002890">
    <property type="entry name" value="MG2"/>
</dbReference>
<gene>
    <name evidence="2" type="ORF">KEM10_23970</name>
</gene>
<evidence type="ECO:0000313" key="2">
    <source>
        <dbReference type="EMBL" id="MBS2101359.1"/>
    </source>
</evidence>
<protein>
    <recommendedName>
        <fullName evidence="1">Macroglobulin domain-containing protein</fullName>
    </recommendedName>
</protein>
<name>A0ABS5K2H1_9BACT</name>
<dbReference type="EMBL" id="JAGUCO010000124">
    <property type="protein sequence ID" value="MBS2101359.1"/>
    <property type="molecule type" value="Genomic_DNA"/>
</dbReference>
<dbReference type="RefSeq" id="WP_212220988.1">
    <property type="nucleotide sequence ID" value="NZ_JAGUCO010000124.1"/>
</dbReference>
<evidence type="ECO:0000313" key="3">
    <source>
        <dbReference type="Proteomes" id="UP000708576"/>
    </source>
</evidence>
<proteinExistence type="predicted"/>
<keyword evidence="3" id="KW-1185">Reference proteome</keyword>
<feature type="non-terminal residue" evidence="2">
    <location>
        <position position="209"/>
    </location>
</feature>
<dbReference type="Gene3D" id="2.60.40.1930">
    <property type="match status" value="1"/>
</dbReference>
<organism evidence="2 3">
    <name type="scientific">Carboxylicivirga linearis</name>
    <dbReference type="NCBI Taxonomy" id="1628157"/>
    <lineage>
        <taxon>Bacteria</taxon>
        <taxon>Pseudomonadati</taxon>
        <taxon>Bacteroidota</taxon>
        <taxon>Bacteroidia</taxon>
        <taxon>Marinilabiliales</taxon>
        <taxon>Marinilabiliaceae</taxon>
        <taxon>Carboxylicivirga</taxon>
    </lineage>
</organism>
<accession>A0ABS5K2H1</accession>
<dbReference type="Pfam" id="PF01835">
    <property type="entry name" value="MG2"/>
    <property type="match status" value="1"/>
</dbReference>
<comment type="caution">
    <text evidence="2">The sequence shown here is derived from an EMBL/GenBank/DDBJ whole genome shotgun (WGS) entry which is preliminary data.</text>
</comment>
<evidence type="ECO:0000259" key="1">
    <source>
        <dbReference type="Pfam" id="PF01835"/>
    </source>
</evidence>
<sequence>AQSWQEEIIKKLQLHQTIHHNEKVFVQTDRPIYVPGETIWLNAFIINAASQELNQTEVVLHVELLKPDKSIFIKEMFKIEKGLAAGQLELKENTKPGKYYLVAFTNWMRNAGSEYYFSKEIIVSGKGDSSRLTGIRTPSEQNNKLANDIGEVSELKQQLQVSFYPEGGDLVTGISSKVAFEVRDALGMPQNFNGLVVDENDQIVTAAKT</sequence>
<feature type="domain" description="Macroglobulin" evidence="1">
    <location>
        <begin position="23"/>
        <end position="117"/>
    </location>
</feature>